<dbReference type="Gene3D" id="3.40.50.1820">
    <property type="entry name" value="alpha/beta hydrolase"/>
    <property type="match status" value="1"/>
</dbReference>
<keyword evidence="3" id="KW-1185">Reference proteome</keyword>
<feature type="domain" description="AB hydrolase-1" evidence="1">
    <location>
        <begin position="92"/>
        <end position="339"/>
    </location>
</feature>
<accession>A0ABR8KQT0</accession>
<dbReference type="PANTHER" id="PTHR36837:SF2">
    <property type="entry name" value="POLY(3-HYDROXYALKANOATE) POLYMERASE SUBUNIT PHAC"/>
    <property type="match status" value="1"/>
</dbReference>
<dbReference type="Proteomes" id="UP000635384">
    <property type="component" value="Unassembled WGS sequence"/>
</dbReference>
<evidence type="ECO:0000259" key="1">
    <source>
        <dbReference type="Pfam" id="PF00561"/>
    </source>
</evidence>
<evidence type="ECO:0000313" key="2">
    <source>
        <dbReference type="EMBL" id="MBD2843055.1"/>
    </source>
</evidence>
<proteinExistence type="predicted"/>
<dbReference type="SUPFAM" id="SSF53474">
    <property type="entry name" value="alpha/beta-Hydrolases"/>
    <property type="match status" value="1"/>
</dbReference>
<name>A0ABR8KQT0_9SPHN</name>
<dbReference type="Pfam" id="PF00561">
    <property type="entry name" value="Abhydrolase_1"/>
    <property type="match status" value="1"/>
</dbReference>
<organism evidence="2 3">
    <name type="scientific">Erythrobacter rubeus</name>
    <dbReference type="NCBI Taxonomy" id="2760803"/>
    <lineage>
        <taxon>Bacteria</taxon>
        <taxon>Pseudomonadati</taxon>
        <taxon>Pseudomonadota</taxon>
        <taxon>Alphaproteobacteria</taxon>
        <taxon>Sphingomonadales</taxon>
        <taxon>Erythrobacteraceae</taxon>
        <taxon>Erythrobacter/Porphyrobacter group</taxon>
        <taxon>Erythrobacter</taxon>
    </lineage>
</organism>
<comment type="caution">
    <text evidence="2">The sequence shown here is derived from an EMBL/GenBank/DDBJ whole genome shotgun (WGS) entry which is preliminary data.</text>
</comment>
<dbReference type="RefSeq" id="WP_190788459.1">
    <property type="nucleotide sequence ID" value="NZ_JACXLC010000001.1"/>
</dbReference>
<dbReference type="EMBL" id="JACXLC010000001">
    <property type="protein sequence ID" value="MBD2843055.1"/>
    <property type="molecule type" value="Genomic_DNA"/>
</dbReference>
<sequence length="361" mass="41073">MSEAKEAQPKNDAGSAIRTLVERTIQRNIKGVEYFASAAPPVGLTPKDTIHKRGTLNLYHYKPLVDEVYRVPILMVMATTNRGYVFDVAEEHSFVRFLLNAGYDVFVMDWDYPRPEEKTLSLDDYASRFFDECIRKVQRATGEEEVSLMGYCMGGVLSTIYAASHPEAPIRNLACFTTPIDFSEMTIFSHMAQPEYFDVDRLVDNVGNVSPELLQASFDMLRPSGRAASNRMLWDNMWNDEFVEFHRKMDRWANDMLPLAGEYFRDTIKKLMWDNQLLKGTLEVDGRVADLANIKVPVFHGVAQHDHIVPYEASRHLIAKVGSEDKEELVMKGGHISLIAGANAVRRLWPALDAWFAERSV</sequence>
<dbReference type="InterPro" id="IPR029058">
    <property type="entry name" value="AB_hydrolase_fold"/>
</dbReference>
<dbReference type="InterPro" id="IPR051321">
    <property type="entry name" value="PHA/PHB_synthase"/>
</dbReference>
<reference evidence="2 3" key="1">
    <citation type="submission" date="2020-09" db="EMBL/GenBank/DDBJ databases">
        <authorList>
            <person name="Yoon J.-W."/>
        </authorList>
    </citation>
    <scope>NUCLEOTIDE SEQUENCE [LARGE SCALE GENOMIC DNA]</scope>
    <source>
        <strain evidence="2 3">KMU-140</strain>
    </source>
</reference>
<keyword evidence="2" id="KW-0378">Hydrolase</keyword>
<dbReference type="GO" id="GO:0016787">
    <property type="term" value="F:hydrolase activity"/>
    <property type="evidence" value="ECO:0007669"/>
    <property type="project" value="UniProtKB-KW"/>
</dbReference>
<dbReference type="InterPro" id="IPR000073">
    <property type="entry name" value="AB_hydrolase_1"/>
</dbReference>
<protein>
    <submittedName>
        <fullName evidence="2">Alpha/beta fold hydrolase</fullName>
    </submittedName>
</protein>
<gene>
    <name evidence="2" type="ORF">IB285_12400</name>
</gene>
<evidence type="ECO:0000313" key="3">
    <source>
        <dbReference type="Proteomes" id="UP000635384"/>
    </source>
</evidence>
<dbReference type="PANTHER" id="PTHR36837">
    <property type="entry name" value="POLY(3-HYDROXYALKANOATE) POLYMERASE SUBUNIT PHAC"/>
    <property type="match status" value="1"/>
</dbReference>